<dbReference type="RefSeq" id="YP_764427.1">
    <property type="nucleotide sequence ID" value="NC_008372.1"/>
</dbReference>
<keyword evidence="1" id="KW-0934">Plastid</keyword>
<keyword evidence="1" id="KW-0378">Hydrolase</keyword>
<dbReference type="SUPFAM" id="SSF64496">
    <property type="entry name" value="DNA-binding domain of intron-encoded endonucleases"/>
    <property type="match status" value="1"/>
</dbReference>
<reference evidence="1" key="2">
    <citation type="journal article" date="2006" name="Mol. Genet. Genomics">
        <title>Distinctive architecture of the chloroplast genome in the chlorophycean green alga Stigeoclonium helveticum.</title>
        <authorList>
            <person name="Belanger A.-S."/>
            <person name="Brouard J.-S."/>
            <person name="Charlebois P."/>
            <person name="Otis C."/>
            <person name="Lemieux C."/>
            <person name="Turmel M."/>
        </authorList>
    </citation>
    <scope>NUCLEOTIDE SEQUENCE</scope>
    <source>
        <strain evidence="1">UTEX 441</strain>
    </source>
</reference>
<evidence type="ECO:0000313" key="1">
    <source>
        <dbReference type="EMBL" id="ABF60220.1"/>
    </source>
</evidence>
<protein>
    <submittedName>
        <fullName evidence="1">Putative site-specific DNA endonuclease</fullName>
    </submittedName>
</protein>
<sequence length="131" mass="14839">MNRRTATNVAKPIFIGPLFENGVLTGRFFASVAVAAANLGMTEKTLRKYINEKPEWNYFSSLTSDEQQEIKEYLGDSCQIGSFSHGREVKVGDITFPSVVAAARYYELDNKSVRKRIDSSNFEEWSWGEVQ</sequence>
<organism evidence="1">
    <name type="scientific">Stigeoclonium helveticum</name>
    <name type="common">Green alga</name>
    <dbReference type="NCBI Taxonomy" id="55999"/>
    <lineage>
        <taxon>Eukaryota</taxon>
        <taxon>Viridiplantae</taxon>
        <taxon>Chlorophyta</taxon>
        <taxon>core chlorophytes</taxon>
        <taxon>Chlorophyceae</taxon>
        <taxon>OCC clade</taxon>
        <taxon>Chaetophorales</taxon>
        <taxon>Chaetophoraceae</taxon>
        <taxon>Stigeoclonium</taxon>
    </lineage>
</organism>
<accession>Q06SD9</accession>
<keyword evidence="1" id="KW-0540">Nuclease</keyword>
<name>Q06SD9_STIHE</name>
<keyword evidence="1" id="KW-0150">Chloroplast</keyword>
<geneLocation type="chloroplast" evidence="1"/>
<dbReference type="EMBL" id="DQ630521">
    <property type="protein sequence ID" value="ABF60220.1"/>
    <property type="molecule type" value="Genomic_DNA"/>
</dbReference>
<reference evidence="1" key="1">
    <citation type="journal article" date="2006" name="BMC Biol.">
        <title>The complete chloroplast DNA sequence of the green alga Oltmannsiellopsis viridis reveals a distinctive quadripartite architecture in the chloroplast genome of early diverging ulvophytes.</title>
        <authorList>
            <person name="Pombert J.F."/>
            <person name="Lemieux C."/>
            <person name="Turmel M."/>
        </authorList>
    </citation>
    <scope>NUCLEOTIDE SEQUENCE</scope>
    <source>
        <strain evidence="1">UTEX 441</strain>
    </source>
</reference>
<dbReference type="AlphaFoldDB" id="Q06SD9"/>
<gene>
    <name evidence="1" type="primary">orf131</name>
</gene>
<dbReference type="GeneID" id="4308448"/>
<proteinExistence type="predicted"/>
<dbReference type="GO" id="GO:0004519">
    <property type="term" value="F:endonuclease activity"/>
    <property type="evidence" value="ECO:0007669"/>
    <property type="project" value="UniProtKB-KW"/>
</dbReference>
<keyword evidence="1" id="KW-0255">Endonuclease</keyword>